<proteinExistence type="predicted"/>
<name>A0A151GIX2_DRECN</name>
<protein>
    <submittedName>
        <fullName evidence="2">Uncharacterized protein</fullName>
    </submittedName>
</protein>
<dbReference type="InParanoid" id="A0A151GIX2"/>
<dbReference type="EMBL" id="LAYC01000002">
    <property type="protein sequence ID" value="KYK57063.1"/>
    <property type="molecule type" value="Genomic_DNA"/>
</dbReference>
<evidence type="ECO:0000313" key="3">
    <source>
        <dbReference type="Proteomes" id="UP000076580"/>
    </source>
</evidence>
<gene>
    <name evidence="2" type="ORF">DCS_04070</name>
</gene>
<organism evidence="2 3">
    <name type="scientific">Drechmeria coniospora</name>
    <name type="common">Nematophagous fungus</name>
    <name type="synonym">Meria coniospora</name>
    <dbReference type="NCBI Taxonomy" id="98403"/>
    <lineage>
        <taxon>Eukaryota</taxon>
        <taxon>Fungi</taxon>
        <taxon>Dikarya</taxon>
        <taxon>Ascomycota</taxon>
        <taxon>Pezizomycotina</taxon>
        <taxon>Sordariomycetes</taxon>
        <taxon>Hypocreomycetidae</taxon>
        <taxon>Hypocreales</taxon>
        <taxon>Ophiocordycipitaceae</taxon>
        <taxon>Drechmeria</taxon>
    </lineage>
</organism>
<reference evidence="2 3" key="1">
    <citation type="journal article" date="2016" name="Sci. Rep.">
        <title>Insights into Adaptations to a Near-Obligate Nematode Endoparasitic Lifestyle from the Finished Genome of Drechmeria coniospora.</title>
        <authorList>
            <person name="Zhang L."/>
            <person name="Zhou Z."/>
            <person name="Guo Q."/>
            <person name="Fokkens L."/>
            <person name="Miskei M."/>
            <person name="Pocsi I."/>
            <person name="Zhang W."/>
            <person name="Chen M."/>
            <person name="Wang L."/>
            <person name="Sun Y."/>
            <person name="Donzelli B.G."/>
            <person name="Gibson D.M."/>
            <person name="Nelson D.R."/>
            <person name="Luo J.G."/>
            <person name="Rep M."/>
            <person name="Liu H."/>
            <person name="Yang S."/>
            <person name="Wang J."/>
            <person name="Krasnoff S.B."/>
            <person name="Xu Y."/>
            <person name="Molnar I."/>
            <person name="Lin M."/>
        </authorList>
    </citation>
    <scope>NUCLEOTIDE SEQUENCE [LARGE SCALE GENOMIC DNA]</scope>
    <source>
        <strain evidence="2 3">ARSEF 6962</strain>
    </source>
</reference>
<dbReference type="AlphaFoldDB" id="A0A151GIX2"/>
<accession>A0A151GIX2</accession>
<dbReference type="Proteomes" id="UP000076580">
    <property type="component" value="Chromosome 02"/>
</dbReference>
<dbReference type="RefSeq" id="XP_040656415.1">
    <property type="nucleotide sequence ID" value="XM_040801382.1"/>
</dbReference>
<feature type="region of interest" description="Disordered" evidence="1">
    <location>
        <begin position="1"/>
        <end position="31"/>
    </location>
</feature>
<keyword evidence="3" id="KW-1185">Reference proteome</keyword>
<evidence type="ECO:0000256" key="1">
    <source>
        <dbReference type="SAM" id="MobiDB-lite"/>
    </source>
</evidence>
<evidence type="ECO:0000313" key="2">
    <source>
        <dbReference type="EMBL" id="KYK57063.1"/>
    </source>
</evidence>
<dbReference type="GeneID" id="63716713"/>
<comment type="caution">
    <text evidence="2">The sequence shown here is derived from an EMBL/GenBank/DDBJ whole genome shotgun (WGS) entry which is preliminary data.</text>
</comment>
<sequence>MMQTESDMERGRQHAARHHPINARVGRFPPATSSRYRRRNVQVGDDGAVIGDVKAVVESVGEDGKRLDLGRAGFVDEEKVDAAGRLVRVPKPRVRQRVSVALALGQERRHVRHARPRRRHGLVSGLVRRAVQVAADDHGRGRPLVVIRAGPFLGEADEQLGAVLASDDADVVKVGAHDDDAGAVDAVPELAHGDDAVEDGIPAAGRPLGRRTQPARLAAPALPHVSSVEDGRELALPLTLVTPAADVIPRGAEMGLHVANLPVEGLLEADEGAVVARREEAQLSAELRAADAPGRLARILDTALVPNVESDEPQQDSMRPTASVLVQVHEAGFQWRLRRRFPLERRRRGTETAGDPGQQSAE</sequence>